<comment type="caution">
    <text evidence="2">The sequence shown here is derived from an EMBL/GenBank/DDBJ whole genome shotgun (WGS) entry which is preliminary data.</text>
</comment>
<accession>A0A9J6CSZ5</accession>
<evidence type="ECO:0000313" key="3">
    <source>
        <dbReference type="Proteomes" id="UP001107558"/>
    </source>
</evidence>
<proteinExistence type="predicted"/>
<protein>
    <submittedName>
        <fullName evidence="2">Uncharacterized protein</fullName>
    </submittedName>
</protein>
<dbReference type="Proteomes" id="UP001107558">
    <property type="component" value="Chromosome 1"/>
</dbReference>
<evidence type="ECO:0000313" key="2">
    <source>
        <dbReference type="EMBL" id="KAG5685060.1"/>
    </source>
</evidence>
<reference evidence="2" key="1">
    <citation type="submission" date="2021-03" db="EMBL/GenBank/DDBJ databases">
        <title>Chromosome level genome of the anhydrobiotic midge Polypedilum vanderplanki.</title>
        <authorList>
            <person name="Yoshida Y."/>
            <person name="Kikawada T."/>
            <person name="Gusev O."/>
        </authorList>
    </citation>
    <scope>NUCLEOTIDE SEQUENCE</scope>
    <source>
        <strain evidence="2">NIAS01</strain>
        <tissue evidence="2">Whole body or cell culture</tissue>
    </source>
</reference>
<gene>
    <name evidence="2" type="ORF">PVAND_014261</name>
</gene>
<keyword evidence="3" id="KW-1185">Reference proteome</keyword>
<feature type="compositionally biased region" description="Basic and acidic residues" evidence="1">
    <location>
        <begin position="83"/>
        <end position="107"/>
    </location>
</feature>
<dbReference type="EMBL" id="JADBJN010000001">
    <property type="protein sequence ID" value="KAG5685060.1"/>
    <property type="molecule type" value="Genomic_DNA"/>
</dbReference>
<evidence type="ECO:0000256" key="1">
    <source>
        <dbReference type="SAM" id="MobiDB-lite"/>
    </source>
</evidence>
<dbReference type="AlphaFoldDB" id="A0A9J6CSZ5"/>
<organism evidence="2 3">
    <name type="scientific">Polypedilum vanderplanki</name>
    <name type="common">Sleeping chironomid midge</name>
    <dbReference type="NCBI Taxonomy" id="319348"/>
    <lineage>
        <taxon>Eukaryota</taxon>
        <taxon>Metazoa</taxon>
        <taxon>Ecdysozoa</taxon>
        <taxon>Arthropoda</taxon>
        <taxon>Hexapoda</taxon>
        <taxon>Insecta</taxon>
        <taxon>Pterygota</taxon>
        <taxon>Neoptera</taxon>
        <taxon>Endopterygota</taxon>
        <taxon>Diptera</taxon>
        <taxon>Nematocera</taxon>
        <taxon>Chironomoidea</taxon>
        <taxon>Chironomidae</taxon>
        <taxon>Chironominae</taxon>
        <taxon>Polypedilum</taxon>
        <taxon>Polypedilum</taxon>
    </lineage>
</organism>
<feature type="compositionally biased region" description="Basic residues" evidence="1">
    <location>
        <begin position="108"/>
        <end position="118"/>
    </location>
</feature>
<sequence>MDETEAYLRHRARVHEREKREKLKKQGKLDEYLAELEKNKPMPEPKIEKKLTEKETNELDKIMKEYLACRQFDKENEAVQNRIKIELPPDEKKNDEKTSKLNKNEVKRKFKKRKKSKKQKVEIEVEEDVLLNDVEFKPQMAGRTDLPKFFLSNLVKKNSAALQEAQARHRMTSIKTNAKTLH</sequence>
<name>A0A9J6CSZ5_POLVA</name>
<feature type="region of interest" description="Disordered" evidence="1">
    <location>
        <begin position="83"/>
        <end position="121"/>
    </location>
</feature>